<dbReference type="RefSeq" id="WP_131981973.1">
    <property type="nucleotide sequence ID" value="NZ_SMKL01000018.1"/>
</dbReference>
<dbReference type="EMBL" id="SMKL01000018">
    <property type="protein sequence ID" value="TDC51988.1"/>
    <property type="molecule type" value="Genomic_DNA"/>
</dbReference>
<organism evidence="2 3">
    <name type="scientific">Jiangella ureilytica</name>
    <dbReference type="NCBI Taxonomy" id="2530374"/>
    <lineage>
        <taxon>Bacteria</taxon>
        <taxon>Bacillati</taxon>
        <taxon>Actinomycetota</taxon>
        <taxon>Actinomycetes</taxon>
        <taxon>Jiangellales</taxon>
        <taxon>Jiangellaceae</taxon>
        <taxon>Jiangella</taxon>
    </lineage>
</organism>
<dbReference type="Proteomes" id="UP000295621">
    <property type="component" value="Unassembled WGS sequence"/>
</dbReference>
<keyword evidence="3" id="KW-1185">Reference proteome</keyword>
<evidence type="ECO:0000313" key="2">
    <source>
        <dbReference type="EMBL" id="TDC51988.1"/>
    </source>
</evidence>
<keyword evidence="1" id="KW-0812">Transmembrane</keyword>
<keyword evidence="1" id="KW-1133">Transmembrane helix</keyword>
<reference evidence="2 3" key="1">
    <citation type="submission" date="2019-02" db="EMBL/GenBank/DDBJ databases">
        <title>Draft genome sequences of novel Actinobacteria.</title>
        <authorList>
            <person name="Sahin N."/>
            <person name="Ay H."/>
            <person name="Saygin H."/>
        </authorList>
    </citation>
    <scope>NUCLEOTIDE SEQUENCE [LARGE SCALE GENOMIC DNA]</scope>
    <source>
        <strain evidence="2 3">KC603</strain>
    </source>
</reference>
<keyword evidence="1" id="KW-0472">Membrane</keyword>
<dbReference type="OrthoDB" id="5188758at2"/>
<name>A0A4R4RQ34_9ACTN</name>
<feature type="transmembrane region" description="Helical" evidence="1">
    <location>
        <begin position="22"/>
        <end position="43"/>
    </location>
</feature>
<sequence length="181" mass="18112">MKLLEDVSSAVTHRPPPRRTKLTLGVAAVFLLVAAVVGIVLVASSGGGSDDTAADGDPRPSGTLADWATGVTDACTTVAAEQPIMAQGPEVRLDVANLAAVEAGTSALVSAVHDVPLPAEEAEQTQANAVVDTGDQAAQAWTALTDSTAEATPEQIAQAAELTAGFVAGMTQLGVNCTPIG</sequence>
<gene>
    <name evidence="2" type="ORF">E1212_10280</name>
</gene>
<dbReference type="AlphaFoldDB" id="A0A4R4RQ34"/>
<protein>
    <submittedName>
        <fullName evidence="2">Uncharacterized protein</fullName>
    </submittedName>
</protein>
<evidence type="ECO:0000256" key="1">
    <source>
        <dbReference type="SAM" id="Phobius"/>
    </source>
</evidence>
<accession>A0A4R4RQ34</accession>
<comment type="caution">
    <text evidence="2">The sequence shown here is derived from an EMBL/GenBank/DDBJ whole genome shotgun (WGS) entry which is preliminary data.</text>
</comment>
<proteinExistence type="predicted"/>
<evidence type="ECO:0000313" key="3">
    <source>
        <dbReference type="Proteomes" id="UP000295621"/>
    </source>
</evidence>